<organism evidence="6 7">
    <name type="scientific">Plakobranchus ocellatus</name>
    <dbReference type="NCBI Taxonomy" id="259542"/>
    <lineage>
        <taxon>Eukaryota</taxon>
        <taxon>Metazoa</taxon>
        <taxon>Spiralia</taxon>
        <taxon>Lophotrochozoa</taxon>
        <taxon>Mollusca</taxon>
        <taxon>Gastropoda</taxon>
        <taxon>Heterobranchia</taxon>
        <taxon>Euthyneura</taxon>
        <taxon>Panpulmonata</taxon>
        <taxon>Sacoglossa</taxon>
        <taxon>Placobranchoidea</taxon>
        <taxon>Plakobranchidae</taxon>
        <taxon>Plakobranchus</taxon>
    </lineage>
</organism>
<reference evidence="6 7" key="1">
    <citation type="journal article" date="2021" name="Elife">
        <title>Chloroplast acquisition without the gene transfer in kleptoplastic sea slugs, Plakobranchus ocellatus.</title>
        <authorList>
            <person name="Maeda T."/>
            <person name="Takahashi S."/>
            <person name="Yoshida T."/>
            <person name="Shimamura S."/>
            <person name="Takaki Y."/>
            <person name="Nagai Y."/>
            <person name="Toyoda A."/>
            <person name="Suzuki Y."/>
            <person name="Arimoto A."/>
            <person name="Ishii H."/>
            <person name="Satoh N."/>
            <person name="Nishiyama T."/>
            <person name="Hasebe M."/>
            <person name="Maruyama T."/>
            <person name="Minagawa J."/>
            <person name="Obokata J."/>
            <person name="Shigenobu S."/>
        </authorList>
    </citation>
    <scope>NUCLEOTIDE SEQUENCE [LARGE SCALE GENOMIC DNA]</scope>
</reference>
<evidence type="ECO:0000256" key="1">
    <source>
        <dbReference type="ARBA" id="ARBA00004123"/>
    </source>
</evidence>
<feature type="compositionally biased region" description="Low complexity" evidence="3">
    <location>
        <begin position="196"/>
        <end position="211"/>
    </location>
</feature>
<evidence type="ECO:0000256" key="3">
    <source>
        <dbReference type="SAM" id="MobiDB-lite"/>
    </source>
</evidence>
<dbReference type="Pfam" id="PF03826">
    <property type="entry name" value="OAR"/>
    <property type="match status" value="1"/>
</dbReference>
<evidence type="ECO:0000313" key="7">
    <source>
        <dbReference type="Proteomes" id="UP000735302"/>
    </source>
</evidence>
<dbReference type="PROSITE" id="PS50803">
    <property type="entry name" value="OAR"/>
    <property type="match status" value="1"/>
</dbReference>
<dbReference type="GO" id="GO:0005634">
    <property type="term" value="C:nucleus"/>
    <property type="evidence" value="ECO:0007669"/>
    <property type="project" value="UniProtKB-SubCell"/>
</dbReference>
<dbReference type="Proteomes" id="UP000735302">
    <property type="component" value="Unassembled WGS sequence"/>
</dbReference>
<name>A0AAV4BM64_9GAST</name>
<feature type="domain" description="Homeobox" evidence="4">
    <location>
        <begin position="19"/>
        <end position="31"/>
    </location>
</feature>
<dbReference type="GO" id="GO:0003677">
    <property type="term" value="F:DNA binding"/>
    <property type="evidence" value="ECO:0007669"/>
    <property type="project" value="UniProtKB-UniRule"/>
</dbReference>
<keyword evidence="2 6" id="KW-0371">Homeobox</keyword>
<feature type="compositionally biased region" description="Basic and acidic residues" evidence="3">
    <location>
        <begin position="215"/>
        <end position="224"/>
    </location>
</feature>
<dbReference type="InterPro" id="IPR009057">
    <property type="entry name" value="Homeodomain-like_sf"/>
</dbReference>
<proteinExistence type="predicted"/>
<dbReference type="SUPFAM" id="SSF46689">
    <property type="entry name" value="Homeodomain-like"/>
    <property type="match status" value="1"/>
</dbReference>
<feature type="domain" description="OAR" evidence="5">
    <location>
        <begin position="210"/>
        <end position="223"/>
    </location>
</feature>
<protein>
    <submittedName>
        <fullName evidence="6">Homeobox protein arx</fullName>
    </submittedName>
</protein>
<dbReference type="InterPro" id="IPR003654">
    <property type="entry name" value="OAR_dom"/>
</dbReference>
<dbReference type="InterPro" id="IPR001356">
    <property type="entry name" value="HD"/>
</dbReference>
<feature type="region of interest" description="Disordered" evidence="3">
    <location>
        <begin position="164"/>
        <end position="242"/>
    </location>
</feature>
<dbReference type="EMBL" id="BLXT01005153">
    <property type="protein sequence ID" value="GFO20145.1"/>
    <property type="molecule type" value="Genomic_DNA"/>
</dbReference>
<keyword evidence="2 6" id="KW-0238">DNA-binding</keyword>
<gene>
    <name evidence="6" type="ORF">PoB_004665000</name>
</gene>
<accession>A0AAV4BM64</accession>
<evidence type="ECO:0000313" key="6">
    <source>
        <dbReference type="EMBL" id="GFO20145.1"/>
    </source>
</evidence>
<evidence type="ECO:0000259" key="5">
    <source>
        <dbReference type="PROSITE" id="PS50803"/>
    </source>
</evidence>
<sequence>MVTQGPPRLSDKRISRNMVWFQNRRAKWRKREKALGRDSPTFISGTGEPPSALTEMMNLGRPFGLGPPPPPPHPGLEPFWTSRFTNLTGIHPMMALSHPGLTAAQAAAAYNVRSPFGGMIPSYVLAAANGLANPPAGIPPGMGVIPHVGSLPASMSPRLPASSAMYESELRSRGNGGAAGGEDGGGGGGGEGGASGMASTPCSTSSPSAASVESLRMKAKEHSAELSVQQFHERGMAVGMTS</sequence>
<feature type="DNA-binding region" description="Homeobox" evidence="2">
    <location>
        <begin position="21"/>
        <end position="32"/>
    </location>
</feature>
<dbReference type="Gene3D" id="1.10.10.60">
    <property type="entry name" value="Homeodomain-like"/>
    <property type="match status" value="1"/>
</dbReference>
<comment type="subcellular location">
    <subcellularLocation>
        <location evidence="1 2">Nucleus</location>
    </subcellularLocation>
</comment>
<keyword evidence="7" id="KW-1185">Reference proteome</keyword>
<dbReference type="CDD" id="cd00086">
    <property type="entry name" value="homeodomain"/>
    <property type="match status" value="1"/>
</dbReference>
<evidence type="ECO:0000259" key="4">
    <source>
        <dbReference type="PROSITE" id="PS50071"/>
    </source>
</evidence>
<dbReference type="AlphaFoldDB" id="A0AAV4BM64"/>
<evidence type="ECO:0000256" key="2">
    <source>
        <dbReference type="PROSITE-ProRule" id="PRU00108"/>
    </source>
</evidence>
<keyword evidence="2" id="KW-0539">Nucleus</keyword>
<comment type="caution">
    <text evidence="6">The sequence shown here is derived from an EMBL/GenBank/DDBJ whole genome shotgun (WGS) entry which is preliminary data.</text>
</comment>
<dbReference type="PROSITE" id="PS50071">
    <property type="entry name" value="HOMEOBOX_2"/>
    <property type="match status" value="1"/>
</dbReference>
<feature type="compositionally biased region" description="Gly residues" evidence="3">
    <location>
        <begin position="174"/>
        <end position="195"/>
    </location>
</feature>